<dbReference type="STRING" id="1203554.HMPREF1476_00290"/>
<protein>
    <submittedName>
        <fullName evidence="2">Uncharacterized protein</fullName>
    </submittedName>
</protein>
<proteinExistence type="predicted"/>
<dbReference type="RefSeq" id="WP_016473721.1">
    <property type="nucleotide sequence ID" value="NZ_KE150480.1"/>
</dbReference>
<dbReference type="Proteomes" id="UP000014400">
    <property type="component" value="Unassembled WGS sequence"/>
</dbReference>
<feature type="transmembrane region" description="Helical" evidence="1">
    <location>
        <begin position="55"/>
        <end position="78"/>
    </location>
</feature>
<evidence type="ECO:0000256" key="1">
    <source>
        <dbReference type="SAM" id="Phobius"/>
    </source>
</evidence>
<accession>S3BLD8</accession>
<keyword evidence="1" id="KW-0472">Membrane</keyword>
<dbReference type="eggNOG" id="ENOG5032QIS">
    <property type="taxonomic scope" value="Bacteria"/>
</dbReference>
<keyword evidence="3" id="KW-1185">Reference proteome</keyword>
<evidence type="ECO:0000313" key="3">
    <source>
        <dbReference type="Proteomes" id="UP000014400"/>
    </source>
</evidence>
<feature type="transmembrane region" description="Helical" evidence="1">
    <location>
        <begin position="31"/>
        <end position="49"/>
    </location>
</feature>
<evidence type="ECO:0000313" key="2">
    <source>
        <dbReference type="EMBL" id="EPE02054.1"/>
    </source>
</evidence>
<keyword evidence="1" id="KW-0812">Transmembrane</keyword>
<name>S3BLD8_9BURK</name>
<dbReference type="EMBL" id="ATCF01000004">
    <property type="protein sequence ID" value="EPE02054.1"/>
    <property type="molecule type" value="Genomic_DNA"/>
</dbReference>
<dbReference type="AlphaFoldDB" id="S3BLD8"/>
<gene>
    <name evidence="2" type="ORF">HMPREF1476_00290</name>
</gene>
<reference evidence="2 3" key="1">
    <citation type="submission" date="2013-04" db="EMBL/GenBank/DDBJ databases">
        <title>The Genome Sequence of Sutterella wadsworthensis HGA0223.</title>
        <authorList>
            <consortium name="The Broad Institute Genomics Platform"/>
            <person name="Earl A."/>
            <person name="Ward D."/>
            <person name="Feldgarden M."/>
            <person name="Gevers D."/>
            <person name="Schmidt T.M."/>
            <person name="Dover J."/>
            <person name="Dai D."/>
            <person name="Walker B."/>
            <person name="Young S."/>
            <person name="Zeng Q."/>
            <person name="Gargeya S."/>
            <person name="Fitzgerald M."/>
            <person name="Haas B."/>
            <person name="Abouelleil A."/>
            <person name="Allen A.W."/>
            <person name="Alvarado L."/>
            <person name="Arachchi H.M."/>
            <person name="Berlin A.M."/>
            <person name="Chapman S.B."/>
            <person name="Gainer-Dewar J."/>
            <person name="Goldberg J."/>
            <person name="Griggs A."/>
            <person name="Gujja S."/>
            <person name="Hansen M."/>
            <person name="Howarth C."/>
            <person name="Imamovic A."/>
            <person name="Ireland A."/>
            <person name="Larimer J."/>
            <person name="McCowan C."/>
            <person name="Murphy C."/>
            <person name="Pearson M."/>
            <person name="Poon T.W."/>
            <person name="Priest M."/>
            <person name="Roberts A."/>
            <person name="Saif S."/>
            <person name="Shea T."/>
            <person name="Sisk P."/>
            <person name="Sykes S."/>
            <person name="Wortman J."/>
            <person name="Nusbaum C."/>
            <person name="Birren B."/>
        </authorList>
    </citation>
    <scope>NUCLEOTIDE SEQUENCE [LARGE SCALE GENOMIC DNA]</scope>
    <source>
        <strain evidence="2 3">HGA0223</strain>
    </source>
</reference>
<keyword evidence="1" id="KW-1133">Transmembrane helix</keyword>
<sequence>MTAQSASKETTLDLVDRQVETPVCAARRRRYWFVWWLWAVFGAAVSFRGMPAGGLLIAAAVLTAPFWVLFAAWPILWLRDRRRSKTLWAEETAVLLAPNPQQSASDSSADAQGGIALPVILGHERESSGKGILIPMLGWEAAFPTLEPKRMGLHLVSADTLPGVHLPALEAGDLLAFSGWDQSAQSFGASEDDWQAARRWTEHLRTVFAGKVF</sequence>
<dbReference type="HOGENOM" id="CLU_1453716_0_0_4"/>
<dbReference type="PATRIC" id="fig|1203554.3.peg.268"/>
<organism evidence="2 3">
    <name type="scientific">Sutterella wadsworthensis HGA0223</name>
    <dbReference type="NCBI Taxonomy" id="1203554"/>
    <lineage>
        <taxon>Bacteria</taxon>
        <taxon>Pseudomonadati</taxon>
        <taxon>Pseudomonadota</taxon>
        <taxon>Betaproteobacteria</taxon>
        <taxon>Burkholderiales</taxon>
        <taxon>Sutterellaceae</taxon>
        <taxon>Sutterella</taxon>
    </lineage>
</organism>
<comment type="caution">
    <text evidence="2">The sequence shown here is derived from an EMBL/GenBank/DDBJ whole genome shotgun (WGS) entry which is preliminary data.</text>
</comment>